<comment type="caution">
    <text evidence="2">The sequence shown here is derived from an EMBL/GenBank/DDBJ whole genome shotgun (WGS) entry which is preliminary data.</text>
</comment>
<evidence type="ECO:0000313" key="3">
    <source>
        <dbReference type="Proteomes" id="UP001596956"/>
    </source>
</evidence>
<sequence>MQVFRDRDDAGEQLAERVRELGLGDPVVLALPRGGVPVGSEVAERLGAPLDVTVVRKIAVPDFPETAVGAVTAEGSPIINDRMRSLVRAGQDELERSAEEERAEAQRRVKAYRGDRPPPQVAGRDVVVVDDGLATGMSARAALSALGEQGAASLTLAVPVCAPDAAQALEDVCDQVVCVLSPPQFQAVSLWYERFPQIDDAEVQELLRHSGMS</sequence>
<keyword evidence="2" id="KW-0328">Glycosyltransferase</keyword>
<dbReference type="Pfam" id="PF00156">
    <property type="entry name" value="Pribosyltran"/>
    <property type="match status" value="1"/>
</dbReference>
<keyword evidence="3" id="KW-1185">Reference proteome</keyword>
<organism evidence="2 3">
    <name type="scientific">Streptomonospora algeriensis</name>
    <dbReference type="NCBI Taxonomy" id="995084"/>
    <lineage>
        <taxon>Bacteria</taxon>
        <taxon>Bacillati</taxon>
        <taxon>Actinomycetota</taxon>
        <taxon>Actinomycetes</taxon>
        <taxon>Streptosporangiales</taxon>
        <taxon>Nocardiopsidaceae</taxon>
        <taxon>Streptomonospora</taxon>
    </lineage>
</organism>
<dbReference type="EMBL" id="JBHTHR010000162">
    <property type="protein sequence ID" value="MFD0801169.1"/>
    <property type="molecule type" value="Genomic_DNA"/>
</dbReference>
<feature type="domain" description="Phosphoribosyltransferase" evidence="1">
    <location>
        <begin position="12"/>
        <end position="175"/>
    </location>
</feature>
<dbReference type="Gene3D" id="3.40.50.2020">
    <property type="match status" value="1"/>
</dbReference>
<name>A0ABW3BEE9_9ACTN</name>
<keyword evidence="2" id="KW-0808">Transferase</keyword>
<dbReference type="Gene3D" id="3.30.1310.20">
    <property type="entry name" value="PRTase-like"/>
    <property type="match status" value="1"/>
</dbReference>
<reference evidence="3" key="1">
    <citation type="journal article" date="2019" name="Int. J. Syst. Evol. Microbiol.">
        <title>The Global Catalogue of Microorganisms (GCM) 10K type strain sequencing project: providing services to taxonomists for standard genome sequencing and annotation.</title>
        <authorList>
            <consortium name="The Broad Institute Genomics Platform"/>
            <consortium name="The Broad Institute Genome Sequencing Center for Infectious Disease"/>
            <person name="Wu L."/>
            <person name="Ma J."/>
        </authorList>
    </citation>
    <scope>NUCLEOTIDE SEQUENCE [LARGE SCALE GENOMIC DNA]</scope>
    <source>
        <strain evidence="3">CCUG 63369</strain>
    </source>
</reference>
<evidence type="ECO:0000313" key="2">
    <source>
        <dbReference type="EMBL" id="MFD0801169.1"/>
    </source>
</evidence>
<gene>
    <name evidence="2" type="ORF">ACFQZU_07545</name>
</gene>
<dbReference type="Proteomes" id="UP001596956">
    <property type="component" value="Unassembled WGS sequence"/>
</dbReference>
<proteinExistence type="predicted"/>
<dbReference type="SUPFAM" id="SSF53271">
    <property type="entry name" value="PRTase-like"/>
    <property type="match status" value="1"/>
</dbReference>
<accession>A0ABW3BEE9</accession>
<evidence type="ECO:0000259" key="1">
    <source>
        <dbReference type="Pfam" id="PF00156"/>
    </source>
</evidence>
<protein>
    <submittedName>
        <fullName evidence="2">Phosphoribosyltransferase</fullName>
    </submittedName>
</protein>
<dbReference type="CDD" id="cd06223">
    <property type="entry name" value="PRTases_typeI"/>
    <property type="match status" value="1"/>
</dbReference>
<dbReference type="InterPro" id="IPR029057">
    <property type="entry name" value="PRTase-like"/>
</dbReference>
<dbReference type="InterPro" id="IPR000836">
    <property type="entry name" value="PRTase_dom"/>
</dbReference>
<dbReference type="GO" id="GO:0016757">
    <property type="term" value="F:glycosyltransferase activity"/>
    <property type="evidence" value="ECO:0007669"/>
    <property type="project" value="UniProtKB-KW"/>
</dbReference>